<organism evidence="2 3">
    <name type="scientific">Aquibium carbonis</name>
    <dbReference type="NCBI Taxonomy" id="2495581"/>
    <lineage>
        <taxon>Bacteria</taxon>
        <taxon>Pseudomonadati</taxon>
        <taxon>Pseudomonadota</taxon>
        <taxon>Alphaproteobacteria</taxon>
        <taxon>Hyphomicrobiales</taxon>
        <taxon>Phyllobacteriaceae</taxon>
        <taxon>Aquibium</taxon>
    </lineage>
</organism>
<dbReference type="AlphaFoldDB" id="A0A429YTJ4"/>
<feature type="compositionally biased region" description="Low complexity" evidence="1">
    <location>
        <begin position="238"/>
        <end position="252"/>
    </location>
</feature>
<proteinExistence type="predicted"/>
<reference evidence="2 3" key="1">
    <citation type="submission" date="2018-12" db="EMBL/GenBank/DDBJ databases">
        <title>Mesorhizobium carbonis sp. nov., isolated from coal mine water.</title>
        <authorList>
            <person name="Xin W."/>
            <person name="Xu Z."/>
            <person name="Xiang F."/>
            <person name="Zhang J."/>
            <person name="Xi L."/>
            <person name="Liu J."/>
        </authorList>
    </citation>
    <scope>NUCLEOTIDE SEQUENCE [LARGE SCALE GENOMIC DNA]</scope>
    <source>
        <strain evidence="2 3">B2.3</strain>
    </source>
</reference>
<protein>
    <submittedName>
        <fullName evidence="2">Uncharacterized protein</fullName>
    </submittedName>
</protein>
<gene>
    <name evidence="2" type="ORF">EJC49_19030</name>
</gene>
<comment type="caution">
    <text evidence="2">The sequence shown here is derived from an EMBL/GenBank/DDBJ whole genome shotgun (WGS) entry which is preliminary data.</text>
</comment>
<dbReference type="Proteomes" id="UP000278398">
    <property type="component" value="Unassembled WGS sequence"/>
</dbReference>
<feature type="region of interest" description="Disordered" evidence="1">
    <location>
        <begin position="213"/>
        <end position="252"/>
    </location>
</feature>
<sequence length="252" mass="28139">MLTFQTLSTVGDSAAAFCQLAEAELKGGSDAAKAVEDDQFTRLLREPPGEVSRKGQDADAIQQNVDSTYELAVRLRSVMLDVHRSRRNMIELLRQSIQRWHTFYVRHATDEERKARAEDAFLATFPGILLYAKILANVTDERLGEVLDVAGHSVARYIKGESAPRVSARAEFMFRLRDWLMLRERELDGLLDREQVHFTKDACMNVTSIQAHAATSGKSRAHSGKDSLPDLHKDAAQKRSQSSSGNSAARSH</sequence>
<evidence type="ECO:0000313" key="2">
    <source>
        <dbReference type="EMBL" id="RST84786.1"/>
    </source>
</evidence>
<name>A0A429YTJ4_9HYPH</name>
<keyword evidence="3" id="KW-1185">Reference proteome</keyword>
<dbReference type="EMBL" id="RWKW01000075">
    <property type="protein sequence ID" value="RST84786.1"/>
    <property type="molecule type" value="Genomic_DNA"/>
</dbReference>
<evidence type="ECO:0000313" key="3">
    <source>
        <dbReference type="Proteomes" id="UP000278398"/>
    </source>
</evidence>
<evidence type="ECO:0000256" key="1">
    <source>
        <dbReference type="SAM" id="MobiDB-lite"/>
    </source>
</evidence>
<accession>A0A429YTJ4</accession>
<feature type="compositionally biased region" description="Basic and acidic residues" evidence="1">
    <location>
        <begin position="223"/>
        <end position="237"/>
    </location>
</feature>
<dbReference type="RefSeq" id="WP_126701522.1">
    <property type="nucleotide sequence ID" value="NZ_RWKW01000075.1"/>
</dbReference>